<protein>
    <submittedName>
        <fullName evidence="1">DNA polymerase beta superfamily protein</fullName>
    </submittedName>
</protein>
<sequence length="273" mass="29920">MRVVPESFDPAMVAAIDGRLAAVASSYGVRVPWAIESGSRAWGFASPDSDYDCRFFFVRPRESYLALWPARDVIETPLEGLLDVNGWDVAKAVRLATAGNATVGEWLRSPWVYTGSSAFRDDLLDLVGQVVDPGRLRRHYLHVGRAQWAGAVASGDADQLMVRLKRVFYAVRPAVTLRWLDEHDGVPPMNLDELIAQADVPAAVRDEVEELRLLKSRTRELGVAPVPRAIAAWVEAVFAAEPDHPSAPSPALRAAAEAGFRALVERWAPDAPC</sequence>
<evidence type="ECO:0000313" key="1">
    <source>
        <dbReference type="EMBL" id="MFD1248486.1"/>
    </source>
</evidence>
<accession>A0ABW3W0B9</accession>
<dbReference type="RefSeq" id="WP_367917998.1">
    <property type="nucleotide sequence ID" value="NZ_BAABAC010000006.1"/>
</dbReference>
<keyword evidence="2" id="KW-1185">Reference proteome</keyword>
<dbReference type="EMBL" id="JBHTLX010000016">
    <property type="protein sequence ID" value="MFD1248486.1"/>
    <property type="molecule type" value="Genomic_DNA"/>
</dbReference>
<evidence type="ECO:0000313" key="2">
    <source>
        <dbReference type="Proteomes" id="UP001597229"/>
    </source>
</evidence>
<name>A0ABW3W0B9_9ACTN</name>
<dbReference type="PANTHER" id="PTHR34817">
    <property type="entry name" value="NUCLEOTIDYLTRANSFERASE"/>
    <property type="match status" value="1"/>
</dbReference>
<dbReference type="PANTHER" id="PTHR34817:SF2">
    <property type="entry name" value="NUCLEOTIDYLTRANSFERASE"/>
    <property type="match status" value="1"/>
</dbReference>
<gene>
    <name evidence="1" type="ORF">ACFQ3F_11875</name>
</gene>
<dbReference type="Proteomes" id="UP001597229">
    <property type="component" value="Unassembled WGS sequence"/>
</dbReference>
<comment type="caution">
    <text evidence="1">The sequence shown here is derived from an EMBL/GenBank/DDBJ whole genome shotgun (WGS) entry which is preliminary data.</text>
</comment>
<organism evidence="1 2">
    <name type="scientific">Nocardioides ginsengisoli</name>
    <dbReference type="NCBI Taxonomy" id="363868"/>
    <lineage>
        <taxon>Bacteria</taxon>
        <taxon>Bacillati</taxon>
        <taxon>Actinomycetota</taxon>
        <taxon>Actinomycetes</taxon>
        <taxon>Propionibacteriales</taxon>
        <taxon>Nocardioidaceae</taxon>
        <taxon>Nocardioides</taxon>
    </lineage>
</organism>
<proteinExistence type="predicted"/>
<dbReference type="InterPro" id="IPR018775">
    <property type="entry name" value="RlaP"/>
</dbReference>
<reference evidence="2" key="1">
    <citation type="journal article" date="2019" name="Int. J. Syst. Evol. Microbiol.">
        <title>The Global Catalogue of Microorganisms (GCM) 10K type strain sequencing project: providing services to taxonomists for standard genome sequencing and annotation.</title>
        <authorList>
            <consortium name="The Broad Institute Genomics Platform"/>
            <consortium name="The Broad Institute Genome Sequencing Center for Infectious Disease"/>
            <person name="Wu L."/>
            <person name="Ma J."/>
        </authorList>
    </citation>
    <scope>NUCLEOTIDE SEQUENCE [LARGE SCALE GENOMIC DNA]</scope>
    <source>
        <strain evidence="2">CCUG 52478</strain>
    </source>
</reference>
<dbReference type="Pfam" id="PF10127">
    <property type="entry name" value="RlaP"/>
    <property type="match status" value="1"/>
</dbReference>